<dbReference type="Pfam" id="PF13628">
    <property type="entry name" value="DUF4142"/>
    <property type="match status" value="1"/>
</dbReference>
<gene>
    <name evidence="4" type="ORF">GCM10011322_21890</name>
</gene>
<evidence type="ECO:0000259" key="3">
    <source>
        <dbReference type="Pfam" id="PF13628"/>
    </source>
</evidence>
<evidence type="ECO:0000313" key="4">
    <source>
        <dbReference type="EMBL" id="GGK34763.1"/>
    </source>
</evidence>
<name>A0A917Q884_9HYPH</name>
<feature type="signal peptide" evidence="2">
    <location>
        <begin position="1"/>
        <end position="28"/>
    </location>
</feature>
<dbReference type="InterPro" id="IPR025419">
    <property type="entry name" value="DUF4142"/>
</dbReference>
<dbReference type="Proteomes" id="UP000600449">
    <property type="component" value="Unassembled WGS sequence"/>
</dbReference>
<keyword evidence="2" id="KW-0732">Signal</keyword>
<evidence type="ECO:0000256" key="1">
    <source>
        <dbReference type="SAM" id="MobiDB-lite"/>
    </source>
</evidence>
<keyword evidence="5" id="KW-1185">Reference proteome</keyword>
<dbReference type="AlphaFoldDB" id="A0A917Q884"/>
<comment type="caution">
    <text evidence="4">The sequence shown here is derived from an EMBL/GenBank/DDBJ whole genome shotgun (WGS) entry which is preliminary data.</text>
</comment>
<dbReference type="EMBL" id="BMMF01000005">
    <property type="protein sequence ID" value="GGK34763.1"/>
    <property type="molecule type" value="Genomic_DNA"/>
</dbReference>
<dbReference type="Gene3D" id="1.20.1260.10">
    <property type="match status" value="1"/>
</dbReference>
<feature type="chain" id="PRO_5037747408" description="DUF4142 domain-containing protein" evidence="2">
    <location>
        <begin position="29"/>
        <end position="229"/>
    </location>
</feature>
<evidence type="ECO:0000313" key="5">
    <source>
        <dbReference type="Proteomes" id="UP000600449"/>
    </source>
</evidence>
<dbReference type="InterPro" id="IPR012347">
    <property type="entry name" value="Ferritin-like"/>
</dbReference>
<proteinExistence type="predicted"/>
<feature type="region of interest" description="Disordered" evidence="1">
    <location>
        <begin position="32"/>
        <end position="51"/>
    </location>
</feature>
<organism evidence="4 5">
    <name type="scientific">Salinarimonas ramus</name>
    <dbReference type="NCBI Taxonomy" id="690164"/>
    <lineage>
        <taxon>Bacteria</taxon>
        <taxon>Pseudomonadati</taxon>
        <taxon>Pseudomonadota</taxon>
        <taxon>Alphaproteobacteria</taxon>
        <taxon>Hyphomicrobiales</taxon>
        <taxon>Salinarimonadaceae</taxon>
        <taxon>Salinarimonas</taxon>
    </lineage>
</organism>
<feature type="domain" description="DUF4142" evidence="3">
    <location>
        <begin position="78"/>
        <end position="209"/>
    </location>
</feature>
<sequence>MLPTFPRAGALPGFLAVAALLVAAPALAQTGAGGGTGEAVAPEGPPAVESAPFSQEDAARRFAPAADLDWRTLEDLDAQTYVDRLANLDAFVMRASELVLSRDPRERTTNVARDILAAHEAGRGVAAQTLPESAAAGLLTREDADILAALEDETRAIVFEEAYIDAMIEAHREAIALTSFYRRFGSEDDVREFARLVLPMLEASLYQAVTIRQELVAEFIAARGGGEER</sequence>
<evidence type="ECO:0000256" key="2">
    <source>
        <dbReference type="SAM" id="SignalP"/>
    </source>
</evidence>
<dbReference type="RefSeq" id="WP_188912676.1">
    <property type="nucleotide sequence ID" value="NZ_BMMF01000005.1"/>
</dbReference>
<reference evidence="4 5" key="1">
    <citation type="journal article" date="2014" name="Int. J. Syst. Evol. Microbiol.">
        <title>Complete genome sequence of Corynebacterium casei LMG S-19264T (=DSM 44701T), isolated from a smear-ripened cheese.</title>
        <authorList>
            <consortium name="US DOE Joint Genome Institute (JGI-PGF)"/>
            <person name="Walter F."/>
            <person name="Albersmeier A."/>
            <person name="Kalinowski J."/>
            <person name="Ruckert C."/>
        </authorList>
    </citation>
    <scope>NUCLEOTIDE SEQUENCE [LARGE SCALE GENOMIC DNA]</scope>
    <source>
        <strain evidence="4 5">CGMCC 1.9161</strain>
    </source>
</reference>
<accession>A0A917Q884</accession>
<protein>
    <recommendedName>
        <fullName evidence="3">DUF4142 domain-containing protein</fullName>
    </recommendedName>
</protein>
<feature type="compositionally biased region" description="Low complexity" evidence="1">
    <location>
        <begin position="38"/>
        <end position="51"/>
    </location>
</feature>